<dbReference type="Proteomes" id="UP000235145">
    <property type="component" value="Unassembled WGS sequence"/>
</dbReference>
<comment type="caution">
    <text evidence="1">The sequence shown here is derived from an EMBL/GenBank/DDBJ whole genome shotgun (WGS) entry which is preliminary data.</text>
</comment>
<dbReference type="AlphaFoldDB" id="A0A9R1UU57"/>
<protein>
    <submittedName>
        <fullName evidence="1">Uncharacterized protein</fullName>
    </submittedName>
</protein>
<keyword evidence="2" id="KW-1185">Reference proteome</keyword>
<sequence length="388" mass="43814">MKDEPKVSSLKVEEKKENKLAGDSGYDCNYCHGKYHFAKDCMLRKIAEKREGEDDETYYMRKLEVKQKKASNSSMNALIVQENAGEDEFGGVEVWSTDSEDEEVRGPTHGKAFAAKNEGSGGKCFIVTHGPSTENADTELNLTYNKCFSAKPVSEKINDCDRLIKKEDDVIAECESEVSSEETSMSYRLGFDKIETFIDSKEHKSMLKDILDENDSLKTKTETIQTFDESNAKIVKDNKINLDNLSEFDAESEMSEILVEDVVDCSKFVKNETKNDKPLISENSVEFARLSKKQKPKLKEKALVYQKVQTVTNQVYDVTGVTQGQTVELRIMVDKDNAEGCKDYFWSAPIDNADETVGLSEKTTWRVKGRYILEPINKPSSFDIPSTS</sequence>
<reference evidence="1 2" key="1">
    <citation type="journal article" date="2017" name="Nat. Commun.">
        <title>Genome assembly with in vitro proximity ligation data and whole-genome triplication in lettuce.</title>
        <authorList>
            <person name="Reyes-Chin-Wo S."/>
            <person name="Wang Z."/>
            <person name="Yang X."/>
            <person name="Kozik A."/>
            <person name="Arikit S."/>
            <person name="Song C."/>
            <person name="Xia L."/>
            <person name="Froenicke L."/>
            <person name="Lavelle D.O."/>
            <person name="Truco M.J."/>
            <person name="Xia R."/>
            <person name="Zhu S."/>
            <person name="Xu C."/>
            <person name="Xu H."/>
            <person name="Xu X."/>
            <person name="Cox K."/>
            <person name="Korf I."/>
            <person name="Meyers B.C."/>
            <person name="Michelmore R.W."/>
        </authorList>
    </citation>
    <scope>NUCLEOTIDE SEQUENCE [LARGE SCALE GENOMIC DNA]</scope>
    <source>
        <strain evidence="2">cv. Salinas</strain>
        <tissue evidence="1">Seedlings</tissue>
    </source>
</reference>
<organism evidence="1 2">
    <name type="scientific">Lactuca sativa</name>
    <name type="common">Garden lettuce</name>
    <dbReference type="NCBI Taxonomy" id="4236"/>
    <lineage>
        <taxon>Eukaryota</taxon>
        <taxon>Viridiplantae</taxon>
        <taxon>Streptophyta</taxon>
        <taxon>Embryophyta</taxon>
        <taxon>Tracheophyta</taxon>
        <taxon>Spermatophyta</taxon>
        <taxon>Magnoliopsida</taxon>
        <taxon>eudicotyledons</taxon>
        <taxon>Gunneridae</taxon>
        <taxon>Pentapetalae</taxon>
        <taxon>asterids</taxon>
        <taxon>campanulids</taxon>
        <taxon>Asterales</taxon>
        <taxon>Asteraceae</taxon>
        <taxon>Cichorioideae</taxon>
        <taxon>Cichorieae</taxon>
        <taxon>Lactucinae</taxon>
        <taxon>Lactuca</taxon>
    </lineage>
</organism>
<evidence type="ECO:0000313" key="2">
    <source>
        <dbReference type="Proteomes" id="UP000235145"/>
    </source>
</evidence>
<evidence type="ECO:0000313" key="1">
    <source>
        <dbReference type="EMBL" id="KAJ0193880.1"/>
    </source>
</evidence>
<proteinExistence type="predicted"/>
<gene>
    <name evidence="1" type="ORF">LSAT_V11C800452020</name>
</gene>
<accession>A0A9R1UU57</accession>
<dbReference type="EMBL" id="NBSK02000008">
    <property type="protein sequence ID" value="KAJ0193880.1"/>
    <property type="molecule type" value="Genomic_DNA"/>
</dbReference>
<name>A0A9R1UU57_LACSA</name>